<dbReference type="InterPro" id="IPR000322">
    <property type="entry name" value="Glyco_hydro_31_TIM"/>
</dbReference>
<dbReference type="AlphaFoldDB" id="A0AAV4DDV3"/>
<keyword evidence="3 4" id="KW-0326">Glycosidase</keyword>
<name>A0AAV4DDV3_9GAST</name>
<dbReference type="SUPFAM" id="SSF51445">
    <property type="entry name" value="(Trans)glycosidases"/>
    <property type="match status" value="1"/>
</dbReference>
<protein>
    <submittedName>
        <fullName evidence="7">E3 ubiquitin-protein ligase ubr3-like isoform x2</fullName>
    </submittedName>
</protein>
<dbReference type="InterPro" id="IPR050985">
    <property type="entry name" value="Alpha-glycosidase_related"/>
</dbReference>
<keyword evidence="2 4" id="KW-0378">Hydrolase</keyword>
<dbReference type="InterPro" id="IPR048395">
    <property type="entry name" value="Glyco_hydro_31_C"/>
</dbReference>
<dbReference type="SUPFAM" id="SSF51011">
    <property type="entry name" value="Glycosyl hydrolase domain"/>
    <property type="match status" value="1"/>
</dbReference>
<proteinExistence type="inferred from homology"/>
<evidence type="ECO:0000313" key="8">
    <source>
        <dbReference type="Proteomes" id="UP000735302"/>
    </source>
</evidence>
<dbReference type="Proteomes" id="UP000735302">
    <property type="component" value="Unassembled WGS sequence"/>
</dbReference>
<comment type="similarity">
    <text evidence="1 4">Belongs to the glycosyl hydrolase 31 family.</text>
</comment>
<dbReference type="InterPro" id="IPR017853">
    <property type="entry name" value="GH"/>
</dbReference>
<dbReference type="PANTHER" id="PTHR43053">
    <property type="entry name" value="GLYCOSIDASE FAMILY 31"/>
    <property type="match status" value="1"/>
</dbReference>
<dbReference type="Pfam" id="PF01055">
    <property type="entry name" value="Glyco_hydro_31_2nd"/>
    <property type="match status" value="1"/>
</dbReference>
<dbReference type="Pfam" id="PF21365">
    <property type="entry name" value="Glyco_hydro_31_3rd"/>
    <property type="match status" value="1"/>
</dbReference>
<evidence type="ECO:0000256" key="3">
    <source>
        <dbReference type="ARBA" id="ARBA00023295"/>
    </source>
</evidence>
<organism evidence="7 8">
    <name type="scientific">Plakobranchus ocellatus</name>
    <dbReference type="NCBI Taxonomy" id="259542"/>
    <lineage>
        <taxon>Eukaryota</taxon>
        <taxon>Metazoa</taxon>
        <taxon>Spiralia</taxon>
        <taxon>Lophotrochozoa</taxon>
        <taxon>Mollusca</taxon>
        <taxon>Gastropoda</taxon>
        <taxon>Heterobranchia</taxon>
        <taxon>Euthyneura</taxon>
        <taxon>Panpulmonata</taxon>
        <taxon>Sacoglossa</taxon>
        <taxon>Placobranchoidea</taxon>
        <taxon>Plakobranchidae</taxon>
        <taxon>Plakobranchus</taxon>
    </lineage>
</organism>
<dbReference type="Gene3D" id="3.20.20.80">
    <property type="entry name" value="Glycosidases"/>
    <property type="match status" value="1"/>
</dbReference>
<dbReference type="GO" id="GO:0004553">
    <property type="term" value="F:hydrolase activity, hydrolyzing O-glycosyl compounds"/>
    <property type="evidence" value="ECO:0007669"/>
    <property type="project" value="InterPro"/>
</dbReference>
<dbReference type="GO" id="GO:0005975">
    <property type="term" value="P:carbohydrate metabolic process"/>
    <property type="evidence" value="ECO:0007669"/>
    <property type="project" value="InterPro"/>
</dbReference>
<evidence type="ECO:0000256" key="2">
    <source>
        <dbReference type="ARBA" id="ARBA00022801"/>
    </source>
</evidence>
<sequence length="735" mass="82950">MVITLSHEAIKSSTVLKMDSQRDTITFQKASLQRLAYTGALCSFFLYFTKLMLFGPNALLLPGVTVDESLKINFVDGNGNAYLTGYSDFSKPEWRSPEFCRFQQNTVGKGCLEDPHNQRIKIQEDESGVEGVTCHQVKREGLRCVNQMVMDCYHLGDSHWYGGYESVNQLWPLRKAVPAAEGVILTSEEEEPVADGMDLPMGPYVSGDFGMHKSEPGNVLERLFFSSSGVGIMIDKDSPLYLSFNQHYDGKICIAGLYDGAHYFSQLGKPPVLEYTVCKARNVREIHSYMKRRFIEKPEGIPNIDLFKKPKWSTWSQFQKDVTQEKVMDFADKILTNGLPASQIEIDDDWTEHYGDLDFNPVKFPDPKKMVADLNEKGLNVSLWTHPFLSLRSKSFKEAVESRFTVMSRGSTIPALTTWWDGDMAGLLDVTNPAAVLWYNKKLQRLQDLYKITSFKFDAGEAHFVPHSHLTLRHMASSNEYSALWAELGYNADPDSRRQEVRVGWGTQRLPIFVRLMDRSISFDRHGGLASVIPSVLTMSVLGYPFVLPDMIGGSPTLVATDGGPLGSAAKAEINKENDMKAALHKRGVYLRWLQACIFLPALQFSIGPWIYDQHVVELTRQLLAVREQYMPRILELAQESVTTGDPIIRPLWWVAPEDPEALVVSDEFLVGNDILVAPIVVDGARKRDIYLPEGRWQDKLRGGEVTGPINLKDYQVALEELSFFERIQEQTGNS</sequence>
<keyword evidence="8" id="KW-1185">Reference proteome</keyword>
<comment type="caution">
    <text evidence="7">The sequence shown here is derived from an EMBL/GenBank/DDBJ whole genome shotgun (WGS) entry which is preliminary data.</text>
</comment>
<evidence type="ECO:0000256" key="4">
    <source>
        <dbReference type="RuleBase" id="RU361185"/>
    </source>
</evidence>
<evidence type="ECO:0000259" key="5">
    <source>
        <dbReference type="Pfam" id="PF01055"/>
    </source>
</evidence>
<dbReference type="CDD" id="cd06592">
    <property type="entry name" value="GH31_NET37"/>
    <property type="match status" value="1"/>
</dbReference>
<feature type="domain" description="Glycosyl hydrolase family 31 C-terminal" evidence="6">
    <location>
        <begin position="645"/>
        <end position="722"/>
    </location>
</feature>
<dbReference type="PANTHER" id="PTHR43053:SF4">
    <property type="entry name" value="MYOGENESIS-REGULATING GLYCOSIDASE"/>
    <property type="match status" value="1"/>
</dbReference>
<dbReference type="InterPro" id="IPR013780">
    <property type="entry name" value="Glyco_hydro_b"/>
</dbReference>
<evidence type="ECO:0000259" key="6">
    <source>
        <dbReference type="Pfam" id="PF21365"/>
    </source>
</evidence>
<gene>
    <name evidence="7" type="ORF">PoB_006877000</name>
</gene>
<evidence type="ECO:0000313" key="7">
    <source>
        <dbReference type="EMBL" id="GFO42265.1"/>
    </source>
</evidence>
<reference evidence="7 8" key="1">
    <citation type="journal article" date="2021" name="Elife">
        <title>Chloroplast acquisition without the gene transfer in kleptoplastic sea slugs, Plakobranchus ocellatus.</title>
        <authorList>
            <person name="Maeda T."/>
            <person name="Takahashi S."/>
            <person name="Yoshida T."/>
            <person name="Shimamura S."/>
            <person name="Takaki Y."/>
            <person name="Nagai Y."/>
            <person name="Toyoda A."/>
            <person name="Suzuki Y."/>
            <person name="Arimoto A."/>
            <person name="Ishii H."/>
            <person name="Satoh N."/>
            <person name="Nishiyama T."/>
            <person name="Hasebe M."/>
            <person name="Maruyama T."/>
            <person name="Minagawa J."/>
            <person name="Obokata J."/>
            <person name="Shigenobu S."/>
        </authorList>
    </citation>
    <scope>NUCLEOTIDE SEQUENCE [LARGE SCALE GENOMIC DNA]</scope>
</reference>
<accession>A0AAV4DDV3</accession>
<dbReference type="EMBL" id="BLXT01007780">
    <property type="protein sequence ID" value="GFO42265.1"/>
    <property type="molecule type" value="Genomic_DNA"/>
</dbReference>
<evidence type="ECO:0000256" key="1">
    <source>
        <dbReference type="ARBA" id="ARBA00007806"/>
    </source>
</evidence>
<feature type="domain" description="Glycoside hydrolase family 31 TIM barrel" evidence="5">
    <location>
        <begin position="317"/>
        <end position="635"/>
    </location>
</feature>
<dbReference type="Gene3D" id="2.60.40.1180">
    <property type="entry name" value="Golgi alpha-mannosidase II"/>
    <property type="match status" value="1"/>
</dbReference>